<feature type="region of interest" description="Disordered" evidence="16">
    <location>
        <begin position="132"/>
        <end position="151"/>
    </location>
</feature>
<dbReference type="GO" id="GO:0009279">
    <property type="term" value="C:cell outer membrane"/>
    <property type="evidence" value="ECO:0007669"/>
    <property type="project" value="UniProtKB-SubCell"/>
</dbReference>
<name>A0A4V2SGF8_RUBGE</name>
<evidence type="ECO:0000256" key="5">
    <source>
        <dbReference type="ARBA" id="ARBA00022496"/>
    </source>
</evidence>
<evidence type="ECO:0000256" key="14">
    <source>
        <dbReference type="PROSITE-ProRule" id="PRU01360"/>
    </source>
</evidence>
<dbReference type="Gene3D" id="3.55.50.30">
    <property type="match status" value="1"/>
</dbReference>
<proteinExistence type="inferred from homology"/>
<dbReference type="NCBIfam" id="TIGR01783">
    <property type="entry name" value="TonB-siderophor"/>
    <property type="match status" value="1"/>
</dbReference>
<dbReference type="SMART" id="SM00965">
    <property type="entry name" value="STN"/>
    <property type="match status" value="1"/>
</dbReference>
<evidence type="ECO:0000313" key="20">
    <source>
        <dbReference type="Proteomes" id="UP000295106"/>
    </source>
</evidence>
<evidence type="ECO:0000256" key="2">
    <source>
        <dbReference type="ARBA" id="ARBA00009810"/>
    </source>
</evidence>
<dbReference type="InterPro" id="IPR011662">
    <property type="entry name" value="Secretin/TonB_short_N"/>
</dbReference>
<dbReference type="Proteomes" id="UP000295106">
    <property type="component" value="Unassembled WGS sequence"/>
</dbReference>
<comment type="subcellular location">
    <subcellularLocation>
        <location evidence="1 14">Cell outer membrane</location>
        <topology evidence="1 14">Multi-pass membrane protein</topology>
    </subcellularLocation>
</comment>
<dbReference type="Pfam" id="PF07715">
    <property type="entry name" value="Plug"/>
    <property type="match status" value="1"/>
</dbReference>
<evidence type="ECO:0000256" key="4">
    <source>
        <dbReference type="ARBA" id="ARBA00022452"/>
    </source>
</evidence>
<evidence type="ECO:0000256" key="7">
    <source>
        <dbReference type="ARBA" id="ARBA00022729"/>
    </source>
</evidence>
<reference evidence="19 20" key="1">
    <citation type="submission" date="2019-03" db="EMBL/GenBank/DDBJ databases">
        <title>Genomic Encyclopedia of Type Strains, Phase IV (KMG-IV): sequencing the most valuable type-strain genomes for metagenomic binning, comparative biology and taxonomic classification.</title>
        <authorList>
            <person name="Goeker M."/>
        </authorList>
    </citation>
    <scope>NUCLEOTIDE SEQUENCE [LARGE SCALE GENOMIC DNA]</scope>
    <source>
        <strain evidence="19 20">DSM 1709</strain>
    </source>
</reference>
<dbReference type="InterPro" id="IPR010105">
    <property type="entry name" value="TonB_sidphr_rcpt"/>
</dbReference>
<dbReference type="PROSITE" id="PS52016">
    <property type="entry name" value="TONB_DEPENDENT_REC_3"/>
    <property type="match status" value="1"/>
</dbReference>
<gene>
    <name evidence="19" type="ORF">EV684_1106</name>
</gene>
<evidence type="ECO:0000256" key="10">
    <source>
        <dbReference type="ARBA" id="ARBA00023077"/>
    </source>
</evidence>
<dbReference type="PANTHER" id="PTHR32552">
    <property type="entry name" value="FERRICHROME IRON RECEPTOR-RELATED"/>
    <property type="match status" value="1"/>
</dbReference>
<keyword evidence="3 14" id="KW-0813">Transport</keyword>
<evidence type="ECO:0000256" key="17">
    <source>
        <dbReference type="SAM" id="SignalP"/>
    </source>
</evidence>
<dbReference type="Gene3D" id="2.40.170.20">
    <property type="entry name" value="TonB-dependent receptor, beta-barrel domain"/>
    <property type="match status" value="1"/>
</dbReference>
<keyword evidence="13 14" id="KW-0998">Cell outer membrane</keyword>
<accession>A0A4V2SGF8</accession>
<keyword evidence="12 19" id="KW-0675">Receptor</keyword>
<dbReference type="Gene3D" id="2.170.130.10">
    <property type="entry name" value="TonB-dependent receptor, plug domain"/>
    <property type="match status" value="1"/>
</dbReference>
<protein>
    <submittedName>
        <fullName evidence="19">Iron complex outermembrane receptor protein</fullName>
    </submittedName>
</protein>
<evidence type="ECO:0000256" key="8">
    <source>
        <dbReference type="ARBA" id="ARBA00023004"/>
    </source>
</evidence>
<dbReference type="CDD" id="cd01347">
    <property type="entry name" value="ligand_gated_channel"/>
    <property type="match status" value="1"/>
</dbReference>
<dbReference type="InterPro" id="IPR036942">
    <property type="entry name" value="Beta-barrel_TonB_sf"/>
</dbReference>
<keyword evidence="7 17" id="KW-0732">Signal</keyword>
<organism evidence="19 20">
    <name type="scientific">Rubrivivax gelatinosus</name>
    <name type="common">Rhodocyclus gelatinosus</name>
    <name type="synonym">Rhodopseudomonas gelatinosa</name>
    <dbReference type="NCBI Taxonomy" id="28068"/>
    <lineage>
        <taxon>Bacteria</taxon>
        <taxon>Pseudomonadati</taxon>
        <taxon>Pseudomonadota</taxon>
        <taxon>Betaproteobacteria</taxon>
        <taxon>Burkholderiales</taxon>
        <taxon>Sphaerotilaceae</taxon>
        <taxon>Rubrivivax</taxon>
    </lineage>
</organism>
<dbReference type="FunFam" id="2.40.170.20:FF:000005">
    <property type="entry name" value="TonB-dependent siderophore receptor"/>
    <property type="match status" value="1"/>
</dbReference>
<evidence type="ECO:0000256" key="9">
    <source>
        <dbReference type="ARBA" id="ARBA00023065"/>
    </source>
</evidence>
<dbReference type="GO" id="GO:0015344">
    <property type="term" value="F:siderophore uptake transmembrane transporter activity"/>
    <property type="evidence" value="ECO:0007669"/>
    <property type="project" value="TreeGrafter"/>
</dbReference>
<evidence type="ECO:0000256" key="11">
    <source>
        <dbReference type="ARBA" id="ARBA00023136"/>
    </source>
</evidence>
<dbReference type="PANTHER" id="PTHR32552:SF68">
    <property type="entry name" value="FERRICHROME OUTER MEMBRANE TRANSPORTER_PHAGE RECEPTOR"/>
    <property type="match status" value="1"/>
</dbReference>
<dbReference type="RefSeq" id="WP_132648208.1">
    <property type="nucleotide sequence ID" value="NZ_CP181386.1"/>
</dbReference>
<dbReference type="InterPro" id="IPR037066">
    <property type="entry name" value="Plug_dom_sf"/>
</dbReference>
<dbReference type="GeneID" id="99686497"/>
<dbReference type="OrthoDB" id="127311at2"/>
<feature type="domain" description="Secretin/TonB short N-terminal" evidence="18">
    <location>
        <begin position="62"/>
        <end position="112"/>
    </location>
</feature>
<evidence type="ECO:0000256" key="12">
    <source>
        <dbReference type="ARBA" id="ARBA00023170"/>
    </source>
</evidence>
<dbReference type="InterPro" id="IPR039426">
    <property type="entry name" value="TonB-dep_rcpt-like"/>
</dbReference>
<dbReference type="InterPro" id="IPR000531">
    <property type="entry name" value="Beta-barrel_TonB"/>
</dbReference>
<dbReference type="GO" id="GO:0015891">
    <property type="term" value="P:siderophore transport"/>
    <property type="evidence" value="ECO:0007669"/>
    <property type="project" value="InterPro"/>
</dbReference>
<keyword evidence="6 14" id="KW-0812">Transmembrane</keyword>
<evidence type="ECO:0000256" key="1">
    <source>
        <dbReference type="ARBA" id="ARBA00004571"/>
    </source>
</evidence>
<comment type="similarity">
    <text evidence="2 14 15">Belongs to the TonB-dependent receptor family.</text>
</comment>
<keyword evidence="11 14" id="KW-0472">Membrane</keyword>
<keyword evidence="9" id="KW-0406">Ion transport</keyword>
<keyword evidence="5" id="KW-0410">Iron transport</keyword>
<keyword evidence="10 15" id="KW-0798">TonB box</keyword>
<dbReference type="Pfam" id="PF07660">
    <property type="entry name" value="STN"/>
    <property type="match status" value="1"/>
</dbReference>
<dbReference type="FunFam" id="2.170.130.10:FF:000001">
    <property type="entry name" value="Catecholate siderophore TonB-dependent receptor"/>
    <property type="match status" value="1"/>
</dbReference>
<evidence type="ECO:0000256" key="13">
    <source>
        <dbReference type="ARBA" id="ARBA00023237"/>
    </source>
</evidence>
<evidence type="ECO:0000259" key="18">
    <source>
        <dbReference type="SMART" id="SM00965"/>
    </source>
</evidence>
<sequence>MPQFRVPLAPTALAAALFLSGLAVPAVQAQTAAATQQNLHAIELPAQPLGDALNELARQAGLQLLVRRELVQGKQAPAVSGRLSTDQALERLLAGSGLTAASDGPAVVVRPAPPAKGEPAVLPTLRARASVEREDARGPVRGHVARRSATASKTDSELLDIPQTVSIVSAQQMADQGARSITSALGYTPGVVAQYGDSDVRHDWLTVRGFTPARYLDGLRLPFGARGYAQPRIESFGLERVEVLKGPASVLYGQAAPGGLVNMVRKRPTGETSREIQLQYGSYRRKQAAVDVGGSLAGAGEPAYRVVGVVSDGGTQFDHVEERKRYLAPSLSLHAGDTTRLTLQAEYQKIDSPGGGGAPALPLNGTLDSSLYPKLSRSTFVGEPGYDRFENEQWFVGYEFEHRLDAGWVLRQNLRYGDVDTDTQRVQAFCLSAESCDPSALLRYAWAFPERSRLLTVDNQAVRTLETGAVHHTLLLGVDYARERSAFEESQLSVLWTPFNAYSPTYGTAVSRPAASMLIDQKSSQIGVYAQDQIGIGALKLTVGGRYDRADIDTDTRQVTAGTSSQVRQRDHELTGRVGAVYRLDNGVAPYASYSTSFQPAGGTDRNGEAFDPTTGRQIEAGVKVQPPGSRSLFTFSVYQLTQQNVLTPDPVNTNYSTQSGEVRMRGVEIEGKFQLLDRLSMITSYAYTDSEITKDNPGSSGSSNEGNHAAFVPRDQASLWADYGLGGDFAGLNLGGGIRYVGRTWGNNANTTEIPGYSVTDFAVRYDLGRRNRSLQGLLLALNISNLFDKHYVSTCLSTTTACYWGEGRKLSGTLNYRW</sequence>
<evidence type="ECO:0000256" key="6">
    <source>
        <dbReference type="ARBA" id="ARBA00022692"/>
    </source>
</evidence>
<evidence type="ECO:0000256" key="16">
    <source>
        <dbReference type="SAM" id="MobiDB-lite"/>
    </source>
</evidence>
<dbReference type="EMBL" id="SLXD01000010">
    <property type="protein sequence ID" value="TCP01078.1"/>
    <property type="molecule type" value="Genomic_DNA"/>
</dbReference>
<feature type="chain" id="PRO_5020782343" evidence="17">
    <location>
        <begin position="30"/>
        <end position="820"/>
    </location>
</feature>
<keyword evidence="8" id="KW-0408">Iron</keyword>
<evidence type="ECO:0000256" key="3">
    <source>
        <dbReference type="ARBA" id="ARBA00022448"/>
    </source>
</evidence>
<dbReference type="AlphaFoldDB" id="A0A4V2SGF8"/>
<comment type="caution">
    <text evidence="19">The sequence shown here is derived from an EMBL/GenBank/DDBJ whole genome shotgun (WGS) entry which is preliminary data.</text>
</comment>
<dbReference type="GO" id="GO:0038023">
    <property type="term" value="F:signaling receptor activity"/>
    <property type="evidence" value="ECO:0007669"/>
    <property type="project" value="InterPro"/>
</dbReference>
<feature type="signal peptide" evidence="17">
    <location>
        <begin position="1"/>
        <end position="29"/>
    </location>
</feature>
<dbReference type="Pfam" id="PF00593">
    <property type="entry name" value="TonB_dep_Rec_b-barrel"/>
    <property type="match status" value="1"/>
</dbReference>
<evidence type="ECO:0000256" key="15">
    <source>
        <dbReference type="RuleBase" id="RU003357"/>
    </source>
</evidence>
<keyword evidence="4 14" id="KW-1134">Transmembrane beta strand</keyword>
<evidence type="ECO:0000313" key="19">
    <source>
        <dbReference type="EMBL" id="TCP01078.1"/>
    </source>
</evidence>
<dbReference type="SUPFAM" id="SSF56935">
    <property type="entry name" value="Porins"/>
    <property type="match status" value="1"/>
</dbReference>
<dbReference type="InterPro" id="IPR012910">
    <property type="entry name" value="Plug_dom"/>
</dbReference>